<feature type="transmembrane region" description="Helical" evidence="1">
    <location>
        <begin position="269"/>
        <end position="290"/>
    </location>
</feature>
<name>A0A1I4APY0_9EURY</name>
<dbReference type="RefSeq" id="WP_089864145.1">
    <property type="nucleotide sequence ID" value="NZ_FOTC01000001.1"/>
</dbReference>
<sequence length="294" mass="31961">MQRRAAAIYVALFLVIGAGAYSLIATAQSPTIGFENPDYELSQGQTFQVEGQTYNVTTISAEMEGGGGGGHGGGGGEELVRSGEVSWVNDSARYTANWENNTTVTTGEENTTYRVLVQQSSGNPTDFVLREEINETQILQNDSAADNETVTRNGERYVVIQDGNGSATLVPVGEYFPEPSSQQYSENQTFDYNGNQTTVEAVENESVTLAWTAPQTNTAELSNEGNVTLGDQTYLAHFPNNETVTLSQDFESYRSQSQNIEEYHEHVNGLWGIVILCGSVAALLVAMAYLPSRY</sequence>
<dbReference type="Proteomes" id="UP000199607">
    <property type="component" value="Unassembled WGS sequence"/>
</dbReference>
<dbReference type="STRING" id="553466.SAMN04487950_0004"/>
<organism evidence="2 3">
    <name type="scientific">Halogranum rubrum</name>
    <dbReference type="NCBI Taxonomy" id="553466"/>
    <lineage>
        <taxon>Archaea</taxon>
        <taxon>Methanobacteriati</taxon>
        <taxon>Methanobacteriota</taxon>
        <taxon>Stenosarchaea group</taxon>
        <taxon>Halobacteria</taxon>
        <taxon>Halobacteriales</taxon>
        <taxon>Haloferacaceae</taxon>
    </lineage>
</organism>
<proteinExistence type="predicted"/>
<keyword evidence="1" id="KW-1133">Transmembrane helix</keyword>
<protein>
    <submittedName>
        <fullName evidence="2">Uncharacterized protein</fullName>
    </submittedName>
</protein>
<evidence type="ECO:0000256" key="1">
    <source>
        <dbReference type="SAM" id="Phobius"/>
    </source>
</evidence>
<evidence type="ECO:0000313" key="3">
    <source>
        <dbReference type="Proteomes" id="UP000199607"/>
    </source>
</evidence>
<reference evidence="3" key="1">
    <citation type="submission" date="2016-10" db="EMBL/GenBank/DDBJ databases">
        <authorList>
            <person name="Varghese N."/>
            <person name="Submissions S."/>
        </authorList>
    </citation>
    <scope>NUCLEOTIDE SEQUENCE [LARGE SCALE GENOMIC DNA]</scope>
    <source>
        <strain evidence="3">CGMCC 1.7738</strain>
    </source>
</reference>
<keyword evidence="1" id="KW-0812">Transmembrane</keyword>
<gene>
    <name evidence="2" type="ORF">SAMN04487950_0004</name>
</gene>
<dbReference type="AlphaFoldDB" id="A0A1I4APY0"/>
<dbReference type="EMBL" id="FOTC01000001">
    <property type="protein sequence ID" value="SFK58007.1"/>
    <property type="molecule type" value="Genomic_DNA"/>
</dbReference>
<keyword evidence="3" id="KW-1185">Reference proteome</keyword>
<keyword evidence="1" id="KW-0472">Membrane</keyword>
<accession>A0A1I4APY0</accession>
<evidence type="ECO:0000313" key="2">
    <source>
        <dbReference type="EMBL" id="SFK58007.1"/>
    </source>
</evidence>